<dbReference type="SUPFAM" id="SSF143800">
    <property type="entry name" value="L28p-like"/>
    <property type="match status" value="1"/>
</dbReference>
<organism evidence="7">
    <name type="scientific">Hemiselmis andersenii</name>
    <name type="common">Cryptophyte alga</name>
    <dbReference type="NCBI Taxonomy" id="464988"/>
    <lineage>
        <taxon>Eukaryota</taxon>
        <taxon>Cryptophyceae</taxon>
        <taxon>Cryptomonadales</taxon>
        <taxon>Hemiselmidaceae</taxon>
        <taxon>Hemiselmis</taxon>
    </lineage>
</organism>
<dbReference type="InterPro" id="IPR001383">
    <property type="entry name" value="Ribosomal_bL28_bact-type"/>
</dbReference>
<accession>A0A6U5A563</accession>
<dbReference type="GO" id="GO:1990904">
    <property type="term" value="C:ribonucleoprotein complex"/>
    <property type="evidence" value="ECO:0007669"/>
    <property type="project" value="UniProtKB-KW"/>
</dbReference>
<dbReference type="PANTHER" id="PTHR13528:SF2">
    <property type="entry name" value="LARGE RIBOSOMAL SUBUNIT PROTEIN BL28M"/>
    <property type="match status" value="1"/>
</dbReference>
<dbReference type="NCBIfam" id="TIGR00009">
    <property type="entry name" value="L28"/>
    <property type="match status" value="1"/>
</dbReference>
<evidence type="ECO:0000313" key="6">
    <source>
        <dbReference type="EMBL" id="CAD8734684.1"/>
    </source>
</evidence>
<dbReference type="GO" id="GO:0006412">
    <property type="term" value="P:translation"/>
    <property type="evidence" value="ECO:0007669"/>
    <property type="project" value="InterPro"/>
</dbReference>
<keyword evidence="3" id="KW-0687">Ribonucleoprotein</keyword>
<evidence type="ECO:0000256" key="3">
    <source>
        <dbReference type="ARBA" id="ARBA00023274"/>
    </source>
</evidence>
<sequence>MSSWFSSGASFLRRSVVNPFVASIAEKASPKRAQRGLWGGKKINFGNNVSHSGKKTRKRWSPNIVTKRLWSDCFDSMLRLKVSTYVLRTIDKKGGLDNYLAETPDEKLDSRLGSFLKEQVLEQRRRILLGQDLLPPPSMSDIAYKEKRAAMHEKWLQDHRFDK</sequence>
<comment type="similarity">
    <text evidence="1">Belongs to the bacterial ribosomal protein bL28 family.</text>
</comment>
<dbReference type="EMBL" id="HBFK01002008">
    <property type="protein sequence ID" value="CAD8734684.1"/>
    <property type="molecule type" value="Transcribed_RNA"/>
</dbReference>
<keyword evidence="2" id="KW-0689">Ribosomal protein</keyword>
<dbReference type="InterPro" id="IPR037147">
    <property type="entry name" value="Ribosomal_bL28_sf"/>
</dbReference>
<dbReference type="HAMAP" id="MF_00373">
    <property type="entry name" value="Ribosomal_bL28"/>
    <property type="match status" value="1"/>
</dbReference>
<evidence type="ECO:0000313" key="7">
    <source>
        <dbReference type="EMBL" id="CAD8972806.1"/>
    </source>
</evidence>
<dbReference type="GO" id="GO:0005840">
    <property type="term" value="C:ribosome"/>
    <property type="evidence" value="ECO:0007669"/>
    <property type="project" value="UniProtKB-KW"/>
</dbReference>
<dbReference type="InterPro" id="IPR026569">
    <property type="entry name" value="Ribosomal_bL28"/>
</dbReference>
<evidence type="ECO:0000256" key="5">
    <source>
        <dbReference type="ARBA" id="ARBA00035269"/>
    </source>
</evidence>
<proteinExistence type="inferred from homology"/>
<dbReference type="AlphaFoldDB" id="A0A6U5A563"/>
<reference evidence="7" key="1">
    <citation type="submission" date="2021-01" db="EMBL/GenBank/DDBJ databases">
        <authorList>
            <person name="Corre E."/>
            <person name="Pelletier E."/>
            <person name="Niang G."/>
            <person name="Scheremetjew M."/>
            <person name="Finn R."/>
            <person name="Kale V."/>
            <person name="Holt S."/>
            <person name="Cochrane G."/>
            <person name="Meng A."/>
            <person name="Brown T."/>
            <person name="Cohen L."/>
        </authorList>
    </citation>
    <scope>NUCLEOTIDE SEQUENCE</scope>
    <source>
        <strain evidence="6">CCMP441</strain>
        <strain evidence="7">CCMP644</strain>
    </source>
</reference>
<dbReference type="EMBL" id="HBFX01039587">
    <property type="protein sequence ID" value="CAD8972806.1"/>
    <property type="molecule type" value="Transcribed_RNA"/>
</dbReference>
<dbReference type="GO" id="GO:0003735">
    <property type="term" value="F:structural constituent of ribosome"/>
    <property type="evidence" value="ECO:0007669"/>
    <property type="project" value="InterPro"/>
</dbReference>
<gene>
    <name evidence="7" type="ORF">HAND00432_LOCUS23807</name>
    <name evidence="6" type="ORF">HAND1043_LOCUS1175</name>
</gene>
<dbReference type="InterPro" id="IPR034704">
    <property type="entry name" value="Ribosomal_bL28/bL31-like_sf"/>
</dbReference>
<evidence type="ECO:0000256" key="2">
    <source>
        <dbReference type="ARBA" id="ARBA00022980"/>
    </source>
</evidence>
<dbReference type="FunFam" id="2.30.170.40:FF:000003">
    <property type="entry name" value="54S ribosomal protein L24"/>
    <property type="match status" value="1"/>
</dbReference>
<protein>
    <recommendedName>
        <fullName evidence="4">Large ribosomal subunit protein bL28c</fullName>
    </recommendedName>
    <alternativeName>
        <fullName evidence="5">Large ribosomal subunit protein bL28m</fullName>
    </alternativeName>
</protein>
<dbReference type="Gene3D" id="2.30.170.40">
    <property type="entry name" value="Ribosomal protein L28/L24"/>
    <property type="match status" value="1"/>
</dbReference>
<dbReference type="Pfam" id="PF00830">
    <property type="entry name" value="Ribosomal_L28"/>
    <property type="match status" value="1"/>
</dbReference>
<evidence type="ECO:0000256" key="4">
    <source>
        <dbReference type="ARBA" id="ARBA00035265"/>
    </source>
</evidence>
<evidence type="ECO:0000256" key="1">
    <source>
        <dbReference type="ARBA" id="ARBA00008760"/>
    </source>
</evidence>
<dbReference type="PANTHER" id="PTHR13528">
    <property type="entry name" value="39S RIBOSOMAL PROTEIN L28, MITOCHONDRIAL"/>
    <property type="match status" value="1"/>
</dbReference>
<name>A0A6U5A563_HEMAN</name>